<dbReference type="AlphaFoldDB" id="A0A8J2TZV2"/>
<dbReference type="PANTHER" id="PTHR34580:SF1">
    <property type="entry name" value="PROTEIN PAFC"/>
    <property type="match status" value="1"/>
</dbReference>
<evidence type="ECO:0000313" key="4">
    <source>
        <dbReference type="EMBL" id="GGA22707.1"/>
    </source>
</evidence>
<feature type="domain" description="WYL" evidence="1">
    <location>
        <begin position="145"/>
        <end position="210"/>
    </location>
</feature>
<dbReference type="RefSeq" id="WP_188551439.1">
    <property type="nucleotide sequence ID" value="NZ_BMFY01000013.1"/>
</dbReference>
<sequence>MSADAAGRLTRLISLVPWLVEHPGASRAETAARFGITEEQLEEDLNLLFLSGRPGHMPDDLIDVIRDGDRIYVENAQELSVPARLSADEASALLVALRALRGSALAAEHLDALDSAEEKLRVAAGEGAATALDLELPPEDPAVQRALARAVERGEALRISYHVAARDEMTERIVSPQRLLVADGTWYVDAWCHTSGGDRRFRLDAIHALEPVRAPAAPAAPDRADRSARRRTDLLPGASRTSRRVRLRLAPERAYLAERIPARTREHADDGSLTLELTIVEPEWLHRFLLQHGDAVLEVSPPEAAAEALRRIRSRRAGEESSDG</sequence>
<feature type="domain" description="PafC HTH" evidence="2">
    <location>
        <begin position="8"/>
        <end position="121"/>
    </location>
</feature>
<comment type="caution">
    <text evidence="4">The sequence shown here is derived from an EMBL/GenBank/DDBJ whole genome shotgun (WGS) entry which is preliminary data.</text>
</comment>
<gene>
    <name evidence="4" type="primary">pafC</name>
    <name evidence="4" type="ORF">GCM10011333_27120</name>
</gene>
<dbReference type="Pfam" id="PF19187">
    <property type="entry name" value="HTH_PafC"/>
    <property type="match status" value="1"/>
</dbReference>
<name>A0A8J2TZV2_9MICO</name>
<dbReference type="PIRSF" id="PIRSF016838">
    <property type="entry name" value="PafC"/>
    <property type="match status" value="1"/>
</dbReference>
<reference evidence="4" key="1">
    <citation type="journal article" date="2014" name="Int. J. Syst. Evol. Microbiol.">
        <title>Complete genome sequence of Corynebacterium casei LMG S-19264T (=DSM 44701T), isolated from a smear-ripened cheese.</title>
        <authorList>
            <consortium name="US DOE Joint Genome Institute (JGI-PGF)"/>
            <person name="Walter F."/>
            <person name="Albersmeier A."/>
            <person name="Kalinowski J."/>
            <person name="Ruckert C."/>
        </authorList>
    </citation>
    <scope>NUCLEOTIDE SEQUENCE</scope>
    <source>
        <strain evidence="4">CGMCC 1.12785</strain>
    </source>
</reference>
<dbReference type="InterPro" id="IPR026881">
    <property type="entry name" value="WYL_dom"/>
</dbReference>
<evidence type="ECO:0000313" key="5">
    <source>
        <dbReference type="Proteomes" id="UP000616114"/>
    </source>
</evidence>
<dbReference type="Pfam" id="PF25583">
    <property type="entry name" value="WCX"/>
    <property type="match status" value="1"/>
</dbReference>
<dbReference type="Pfam" id="PF13280">
    <property type="entry name" value="WYL"/>
    <property type="match status" value="1"/>
</dbReference>
<dbReference type="InterPro" id="IPR057727">
    <property type="entry name" value="WCX_dom"/>
</dbReference>
<keyword evidence="5" id="KW-1185">Reference proteome</keyword>
<dbReference type="EMBL" id="BMFY01000013">
    <property type="protein sequence ID" value="GGA22707.1"/>
    <property type="molecule type" value="Genomic_DNA"/>
</dbReference>
<dbReference type="InterPro" id="IPR028349">
    <property type="entry name" value="PafC-like"/>
</dbReference>
<dbReference type="InterPro" id="IPR051534">
    <property type="entry name" value="CBASS_pafABC_assoc_protein"/>
</dbReference>
<feature type="domain" description="WCX" evidence="3">
    <location>
        <begin position="243"/>
        <end position="313"/>
    </location>
</feature>
<dbReference type="PANTHER" id="PTHR34580">
    <property type="match status" value="1"/>
</dbReference>
<organism evidence="4 5">
    <name type="scientific">Sediminivirga luteola</name>
    <dbReference type="NCBI Taxonomy" id="1774748"/>
    <lineage>
        <taxon>Bacteria</taxon>
        <taxon>Bacillati</taxon>
        <taxon>Actinomycetota</taxon>
        <taxon>Actinomycetes</taxon>
        <taxon>Micrococcales</taxon>
        <taxon>Brevibacteriaceae</taxon>
        <taxon>Sediminivirga</taxon>
    </lineage>
</organism>
<proteinExistence type="predicted"/>
<evidence type="ECO:0000259" key="2">
    <source>
        <dbReference type="Pfam" id="PF19187"/>
    </source>
</evidence>
<dbReference type="Proteomes" id="UP000616114">
    <property type="component" value="Unassembled WGS sequence"/>
</dbReference>
<evidence type="ECO:0000259" key="1">
    <source>
        <dbReference type="Pfam" id="PF13280"/>
    </source>
</evidence>
<protein>
    <submittedName>
        <fullName evidence="4">Protein PafC</fullName>
    </submittedName>
</protein>
<reference evidence="4" key="2">
    <citation type="submission" date="2020-09" db="EMBL/GenBank/DDBJ databases">
        <authorList>
            <person name="Sun Q."/>
            <person name="Zhou Y."/>
        </authorList>
    </citation>
    <scope>NUCLEOTIDE SEQUENCE</scope>
    <source>
        <strain evidence="4">CGMCC 1.12785</strain>
    </source>
</reference>
<dbReference type="InterPro" id="IPR043839">
    <property type="entry name" value="PafC_HTH"/>
</dbReference>
<accession>A0A8J2TZV2</accession>
<evidence type="ECO:0000259" key="3">
    <source>
        <dbReference type="Pfam" id="PF25583"/>
    </source>
</evidence>
<dbReference type="PROSITE" id="PS52050">
    <property type="entry name" value="WYL"/>
    <property type="match status" value="1"/>
</dbReference>